<gene>
    <name evidence="2" type="ORF">TR69_WS6001000404</name>
</gene>
<dbReference type="NCBIfam" id="TIGR03980">
    <property type="entry name" value="prismane_assoc"/>
    <property type="match status" value="1"/>
</dbReference>
<comment type="caution">
    <text evidence="2">The sequence shown here is derived from an EMBL/GenBank/DDBJ whole genome shotgun (WGS) entry which is preliminary data.</text>
</comment>
<protein>
    <recommendedName>
        <fullName evidence="1">DUF1858 domain-containing protein</fullName>
    </recommendedName>
</protein>
<dbReference type="InterPro" id="IPR023883">
    <property type="entry name" value="CHP03980_redox-disulphide"/>
</dbReference>
<evidence type="ECO:0000259" key="1">
    <source>
        <dbReference type="Pfam" id="PF08984"/>
    </source>
</evidence>
<name>A0A136LXL8_9BACT</name>
<dbReference type="InterPro" id="IPR015077">
    <property type="entry name" value="DUF1858"/>
</dbReference>
<accession>A0A136LXL8</accession>
<dbReference type="Gene3D" id="1.10.3910.10">
    <property type="entry name" value="SP0561-like"/>
    <property type="match status" value="1"/>
</dbReference>
<organism evidence="2 3">
    <name type="scientific">candidate division WS6 bacterium OLB20</name>
    <dbReference type="NCBI Taxonomy" id="1617426"/>
    <lineage>
        <taxon>Bacteria</taxon>
        <taxon>Candidatus Dojkabacteria</taxon>
    </lineage>
</organism>
<proteinExistence type="predicted"/>
<reference evidence="2 3" key="1">
    <citation type="submission" date="2015-02" db="EMBL/GenBank/DDBJ databases">
        <title>Improved understanding of the partial-nitritation anammox process through 23 genomes representing the majority of the microbial community.</title>
        <authorList>
            <person name="Speth D.R."/>
            <person name="In T Zandt M."/>
            <person name="Guerrero Cruz S."/>
            <person name="Jetten M.S."/>
            <person name="Dutilh B.E."/>
        </authorList>
    </citation>
    <scope>NUCLEOTIDE SEQUENCE [LARGE SCALE GENOMIC DNA]</scope>
    <source>
        <strain evidence="2">OLB20</strain>
    </source>
</reference>
<dbReference type="EMBL" id="JYNZ01000003">
    <property type="protein sequence ID" value="KXK26401.1"/>
    <property type="molecule type" value="Genomic_DNA"/>
</dbReference>
<dbReference type="SUPFAM" id="SSF140683">
    <property type="entry name" value="SP0561-like"/>
    <property type="match status" value="1"/>
</dbReference>
<dbReference type="AlphaFoldDB" id="A0A136LXL8"/>
<dbReference type="Proteomes" id="UP000070457">
    <property type="component" value="Unassembled WGS sequence"/>
</dbReference>
<dbReference type="Pfam" id="PF08984">
    <property type="entry name" value="DUF1858"/>
    <property type="match status" value="1"/>
</dbReference>
<sequence>MDNKQLLIEPETLISEIAELYPEVVDYLVHEYGFHCIGCFASHFETFEQGAFVHGIVGDDFNEMLVKANELAQTTQS</sequence>
<dbReference type="InterPro" id="IPR038062">
    <property type="entry name" value="ScdA-like_N_sf"/>
</dbReference>
<feature type="domain" description="DUF1858" evidence="1">
    <location>
        <begin position="8"/>
        <end position="60"/>
    </location>
</feature>
<evidence type="ECO:0000313" key="3">
    <source>
        <dbReference type="Proteomes" id="UP000070457"/>
    </source>
</evidence>
<evidence type="ECO:0000313" key="2">
    <source>
        <dbReference type="EMBL" id="KXK26401.1"/>
    </source>
</evidence>
<dbReference type="STRING" id="1617426.TR69_WS6001000404"/>